<evidence type="ECO:0000256" key="8">
    <source>
        <dbReference type="ARBA" id="ARBA00035585"/>
    </source>
</evidence>
<evidence type="ECO:0000256" key="4">
    <source>
        <dbReference type="ARBA" id="ARBA00022989"/>
    </source>
</evidence>
<keyword evidence="4 10" id="KW-1133">Transmembrane helix</keyword>
<gene>
    <name evidence="10" type="primary">fluC</name>
    <name evidence="10" type="synonym">crcB</name>
    <name evidence="11" type="ORF">A7979_10595</name>
</gene>
<evidence type="ECO:0000313" key="12">
    <source>
        <dbReference type="Proteomes" id="UP000192359"/>
    </source>
</evidence>
<feature type="binding site" evidence="10">
    <location>
        <position position="85"/>
    </location>
    <ligand>
        <name>Na(+)</name>
        <dbReference type="ChEBI" id="CHEBI:29101"/>
        <note>structural</note>
    </ligand>
</feature>
<dbReference type="InterPro" id="IPR003691">
    <property type="entry name" value="FluC"/>
</dbReference>
<organism evidence="11 12">
    <name type="scientific">Rothia nasimurium</name>
    <dbReference type="NCBI Taxonomy" id="85336"/>
    <lineage>
        <taxon>Bacteria</taxon>
        <taxon>Bacillati</taxon>
        <taxon>Actinomycetota</taxon>
        <taxon>Actinomycetes</taxon>
        <taxon>Micrococcales</taxon>
        <taxon>Micrococcaceae</taxon>
        <taxon>Rothia</taxon>
    </lineage>
</organism>
<dbReference type="Pfam" id="PF02537">
    <property type="entry name" value="CRCB"/>
    <property type="match status" value="1"/>
</dbReference>
<dbReference type="Proteomes" id="UP000192359">
    <property type="component" value="Unassembled WGS sequence"/>
</dbReference>
<dbReference type="EMBL" id="LXWF01000008">
    <property type="protein sequence ID" value="ORC22599.1"/>
    <property type="molecule type" value="Genomic_DNA"/>
</dbReference>
<feature type="binding site" evidence="10">
    <location>
        <position position="82"/>
    </location>
    <ligand>
        <name>Na(+)</name>
        <dbReference type="ChEBI" id="CHEBI:29101"/>
        <note>structural</note>
    </ligand>
</feature>
<evidence type="ECO:0000256" key="7">
    <source>
        <dbReference type="ARBA" id="ARBA00035120"/>
    </source>
</evidence>
<feature type="transmembrane region" description="Helical" evidence="10">
    <location>
        <begin position="104"/>
        <end position="127"/>
    </location>
</feature>
<keyword evidence="2 10" id="KW-1003">Cell membrane</keyword>
<keyword evidence="10" id="KW-0813">Transport</keyword>
<comment type="similarity">
    <text evidence="7 10">Belongs to the fluoride channel Fluc/FEX (TC 1.A.43) family.</text>
</comment>
<sequence length="128" mass="13048">MILFLVFCAGGAGATLRYLVGSLIKSIWHGYMPIDTFFINVTGSFFLGVATGLLSSPLGGHQQEAAAMTENLALILGIGFLGGYTTFSTALLEAAQAPSKVATNVLILGQALASTLAATAGLALGILL</sequence>
<dbReference type="GO" id="GO:0062054">
    <property type="term" value="F:fluoride channel activity"/>
    <property type="evidence" value="ECO:0007669"/>
    <property type="project" value="UniProtKB-UniRule"/>
</dbReference>
<evidence type="ECO:0000256" key="2">
    <source>
        <dbReference type="ARBA" id="ARBA00022475"/>
    </source>
</evidence>
<keyword evidence="12" id="KW-1185">Reference proteome</keyword>
<feature type="transmembrane region" description="Helical" evidence="10">
    <location>
        <begin position="72"/>
        <end position="92"/>
    </location>
</feature>
<evidence type="ECO:0000256" key="10">
    <source>
        <dbReference type="HAMAP-Rule" id="MF_00454"/>
    </source>
</evidence>
<comment type="catalytic activity">
    <reaction evidence="8">
        <text>fluoride(in) = fluoride(out)</text>
        <dbReference type="Rhea" id="RHEA:76159"/>
        <dbReference type="ChEBI" id="CHEBI:17051"/>
    </reaction>
    <physiologicalReaction direction="left-to-right" evidence="8">
        <dbReference type="Rhea" id="RHEA:76160"/>
    </physiologicalReaction>
</comment>
<keyword evidence="3 10" id="KW-0812">Transmembrane</keyword>
<feature type="transmembrane region" description="Helical" evidence="10">
    <location>
        <begin position="37"/>
        <end position="60"/>
    </location>
</feature>
<comment type="activity regulation">
    <text evidence="10">Na(+) is not transported, but it plays an essential structural role and its presence is essential for fluoride channel function.</text>
</comment>
<keyword evidence="6 10" id="KW-0407">Ion channel</keyword>
<evidence type="ECO:0000256" key="3">
    <source>
        <dbReference type="ARBA" id="ARBA00022692"/>
    </source>
</evidence>
<dbReference type="AlphaFoldDB" id="A0A1Y1RSI2"/>
<dbReference type="GO" id="GO:0005886">
    <property type="term" value="C:plasma membrane"/>
    <property type="evidence" value="ECO:0007669"/>
    <property type="project" value="UniProtKB-SubCell"/>
</dbReference>
<keyword evidence="10" id="KW-0406">Ion transport</keyword>
<accession>A0A1Y1RSI2</accession>
<keyword evidence="10" id="KW-0915">Sodium</keyword>
<dbReference type="RefSeq" id="WP_180377796.1">
    <property type="nucleotide sequence ID" value="NZ_LXWF01000008.1"/>
</dbReference>
<evidence type="ECO:0000256" key="5">
    <source>
        <dbReference type="ARBA" id="ARBA00023136"/>
    </source>
</evidence>
<dbReference type="GO" id="GO:0140114">
    <property type="term" value="P:cellular detoxification of fluoride"/>
    <property type="evidence" value="ECO:0007669"/>
    <property type="project" value="UniProtKB-UniRule"/>
</dbReference>
<comment type="subcellular location">
    <subcellularLocation>
        <location evidence="1 10">Cell membrane</location>
        <topology evidence="1 10">Multi-pass membrane protein</topology>
    </subcellularLocation>
</comment>
<evidence type="ECO:0000256" key="1">
    <source>
        <dbReference type="ARBA" id="ARBA00004651"/>
    </source>
</evidence>
<evidence type="ECO:0000256" key="9">
    <source>
        <dbReference type="ARBA" id="ARBA00049940"/>
    </source>
</evidence>
<protein>
    <recommendedName>
        <fullName evidence="10">Fluoride-specific ion channel FluC</fullName>
    </recommendedName>
</protein>
<proteinExistence type="inferred from homology"/>
<keyword evidence="5 10" id="KW-0472">Membrane</keyword>
<comment type="function">
    <text evidence="9 10">Fluoride-specific ion channel. Important for reducing fluoride concentration in the cell, thus reducing its toxicity.</text>
</comment>
<comment type="caution">
    <text evidence="11">The sequence shown here is derived from an EMBL/GenBank/DDBJ whole genome shotgun (WGS) entry which is preliminary data.</text>
</comment>
<dbReference type="HAMAP" id="MF_00454">
    <property type="entry name" value="FluC"/>
    <property type="match status" value="1"/>
</dbReference>
<keyword evidence="10" id="KW-0479">Metal-binding</keyword>
<evidence type="ECO:0000256" key="6">
    <source>
        <dbReference type="ARBA" id="ARBA00023303"/>
    </source>
</evidence>
<reference evidence="11 12" key="1">
    <citation type="submission" date="2016-05" db="EMBL/GenBank/DDBJ databases">
        <title>Draft genome sequence of a porcine commensal Rothia nasimurium.</title>
        <authorList>
            <person name="Gaiser R.A."/>
            <person name="Van Baarlen P."/>
            <person name="Wells J.M."/>
        </authorList>
    </citation>
    <scope>NUCLEOTIDE SEQUENCE [LARGE SCALE GENOMIC DNA]</scope>
    <source>
        <strain evidence="11 12">PT-32</strain>
    </source>
</reference>
<evidence type="ECO:0000313" key="11">
    <source>
        <dbReference type="EMBL" id="ORC22599.1"/>
    </source>
</evidence>
<dbReference type="GO" id="GO:0046872">
    <property type="term" value="F:metal ion binding"/>
    <property type="evidence" value="ECO:0007669"/>
    <property type="project" value="UniProtKB-KW"/>
</dbReference>
<name>A0A1Y1RSI2_9MICC</name>